<reference evidence="8 9" key="1">
    <citation type="submission" date="2023-07" db="EMBL/GenBank/DDBJ databases">
        <title>Genomic Encyclopedia of Type Strains, Phase IV (KMG-IV): sequencing the most valuable type-strain genomes for metagenomic binning, comparative biology and taxonomic classification.</title>
        <authorList>
            <person name="Goeker M."/>
        </authorList>
    </citation>
    <scope>NUCLEOTIDE SEQUENCE [LARGE SCALE GENOMIC DNA]</scope>
    <source>
        <strain evidence="8 9">DSM 17723</strain>
    </source>
</reference>
<keyword evidence="2" id="KW-1003">Cell membrane</keyword>
<evidence type="ECO:0000256" key="5">
    <source>
        <dbReference type="ARBA" id="ARBA00023136"/>
    </source>
</evidence>
<feature type="transmembrane region" description="Helical" evidence="6">
    <location>
        <begin position="101"/>
        <end position="120"/>
    </location>
</feature>
<proteinExistence type="predicted"/>
<keyword evidence="9" id="KW-1185">Reference proteome</keyword>
<feature type="domain" description="RDD" evidence="7">
    <location>
        <begin position="6"/>
        <end position="133"/>
    </location>
</feature>
<dbReference type="Pfam" id="PF06271">
    <property type="entry name" value="RDD"/>
    <property type="match status" value="1"/>
</dbReference>
<evidence type="ECO:0000256" key="6">
    <source>
        <dbReference type="SAM" id="Phobius"/>
    </source>
</evidence>
<dbReference type="Proteomes" id="UP001232245">
    <property type="component" value="Unassembled WGS sequence"/>
</dbReference>
<feature type="transmembrane region" description="Helical" evidence="6">
    <location>
        <begin position="46"/>
        <end position="65"/>
    </location>
</feature>
<feature type="transmembrane region" description="Helical" evidence="6">
    <location>
        <begin position="12"/>
        <end position="34"/>
    </location>
</feature>
<protein>
    <submittedName>
        <fullName evidence="8">RDD family membrane protein YckC</fullName>
    </submittedName>
</protein>
<evidence type="ECO:0000313" key="9">
    <source>
        <dbReference type="Proteomes" id="UP001232245"/>
    </source>
</evidence>
<evidence type="ECO:0000259" key="7">
    <source>
        <dbReference type="Pfam" id="PF06271"/>
    </source>
</evidence>
<gene>
    <name evidence="8" type="ORF">J2S02_004735</name>
</gene>
<evidence type="ECO:0000256" key="2">
    <source>
        <dbReference type="ARBA" id="ARBA00022475"/>
    </source>
</evidence>
<organism evidence="8 9">
    <name type="scientific">Metabacillus niabensis</name>
    <dbReference type="NCBI Taxonomy" id="324854"/>
    <lineage>
        <taxon>Bacteria</taxon>
        <taxon>Bacillati</taxon>
        <taxon>Bacillota</taxon>
        <taxon>Bacilli</taxon>
        <taxon>Bacillales</taxon>
        <taxon>Bacillaceae</taxon>
        <taxon>Metabacillus</taxon>
    </lineage>
</organism>
<keyword evidence="3 6" id="KW-0812">Transmembrane</keyword>
<dbReference type="PANTHER" id="PTHR36115">
    <property type="entry name" value="PROLINE-RICH ANTIGEN HOMOLOG-RELATED"/>
    <property type="match status" value="1"/>
</dbReference>
<evidence type="ECO:0000313" key="8">
    <source>
        <dbReference type="EMBL" id="MDQ0228355.1"/>
    </source>
</evidence>
<dbReference type="RefSeq" id="WP_174879419.1">
    <property type="nucleotide sequence ID" value="NZ_CADEPK010000020.1"/>
</dbReference>
<dbReference type="InterPro" id="IPR010432">
    <property type="entry name" value="RDD"/>
</dbReference>
<sequence>MEQSSAGFWIRVAASIIDGLIISGIYLILVLLAFMTQFVSSALQYIVSLITLIYLIAGPICYLALMPLTKYQATFGKHFLGLKIINEQGEKITAGQSWGRAFSYILSAMIAYIGYIMVAFTERKRGLHDIIANTYVVKKKQSQLQSSNDLNL</sequence>
<dbReference type="EMBL" id="JAUSTZ010000019">
    <property type="protein sequence ID" value="MDQ0228355.1"/>
    <property type="molecule type" value="Genomic_DNA"/>
</dbReference>
<comment type="subcellular location">
    <subcellularLocation>
        <location evidence="1">Cell membrane</location>
        <topology evidence="1">Multi-pass membrane protein</topology>
    </subcellularLocation>
</comment>
<dbReference type="InterPro" id="IPR051791">
    <property type="entry name" value="Pra-immunoreactive"/>
</dbReference>
<keyword evidence="4 6" id="KW-1133">Transmembrane helix</keyword>
<evidence type="ECO:0000256" key="1">
    <source>
        <dbReference type="ARBA" id="ARBA00004651"/>
    </source>
</evidence>
<evidence type="ECO:0000256" key="3">
    <source>
        <dbReference type="ARBA" id="ARBA00022692"/>
    </source>
</evidence>
<keyword evidence="5 6" id="KW-0472">Membrane</keyword>
<accession>A0ABT9Z7X4</accession>
<comment type="caution">
    <text evidence="8">The sequence shown here is derived from an EMBL/GenBank/DDBJ whole genome shotgun (WGS) entry which is preliminary data.</text>
</comment>
<dbReference type="PANTHER" id="PTHR36115:SF9">
    <property type="entry name" value="LMO1584 PROTEIN"/>
    <property type="match status" value="1"/>
</dbReference>
<evidence type="ECO:0000256" key="4">
    <source>
        <dbReference type="ARBA" id="ARBA00022989"/>
    </source>
</evidence>
<name>A0ABT9Z7X4_9BACI</name>